<name>A0A8S1LUA3_PARPR</name>
<reference evidence="7" key="1">
    <citation type="submission" date="2021-01" db="EMBL/GenBank/DDBJ databases">
        <authorList>
            <consortium name="Genoscope - CEA"/>
            <person name="William W."/>
        </authorList>
    </citation>
    <scope>NUCLEOTIDE SEQUENCE</scope>
</reference>
<feature type="transmembrane region" description="Helical" evidence="5">
    <location>
        <begin position="39"/>
        <end position="59"/>
    </location>
</feature>
<evidence type="ECO:0000256" key="5">
    <source>
        <dbReference type="SAM" id="Phobius"/>
    </source>
</evidence>
<feature type="transmembrane region" description="Helical" evidence="5">
    <location>
        <begin position="6"/>
        <end position="27"/>
    </location>
</feature>
<evidence type="ECO:0000256" key="2">
    <source>
        <dbReference type="ARBA" id="ARBA00022692"/>
    </source>
</evidence>
<dbReference type="PROSITE" id="PS50261">
    <property type="entry name" value="G_PROTEIN_RECEP_F2_4"/>
    <property type="match status" value="1"/>
</dbReference>
<proteinExistence type="predicted"/>
<feature type="transmembrane region" description="Helical" evidence="5">
    <location>
        <begin position="211"/>
        <end position="231"/>
    </location>
</feature>
<feature type="transmembrane region" description="Helical" evidence="5">
    <location>
        <begin position="170"/>
        <end position="191"/>
    </location>
</feature>
<feature type="transmembrane region" description="Helical" evidence="5">
    <location>
        <begin position="119"/>
        <end position="141"/>
    </location>
</feature>
<feature type="domain" description="G-protein coupled receptors family 2 profile 2" evidence="6">
    <location>
        <begin position="3"/>
        <end position="269"/>
    </location>
</feature>
<dbReference type="PANTHER" id="PTHR23112:SF0">
    <property type="entry name" value="TRANSMEMBRANE PROTEIN 116"/>
    <property type="match status" value="1"/>
</dbReference>
<keyword evidence="8" id="KW-1185">Reference proteome</keyword>
<comment type="subcellular location">
    <subcellularLocation>
        <location evidence="1">Membrane</location>
        <topology evidence="1">Multi-pass membrane protein</topology>
    </subcellularLocation>
</comment>
<organism evidence="7 8">
    <name type="scientific">Paramecium primaurelia</name>
    <dbReference type="NCBI Taxonomy" id="5886"/>
    <lineage>
        <taxon>Eukaryota</taxon>
        <taxon>Sar</taxon>
        <taxon>Alveolata</taxon>
        <taxon>Ciliophora</taxon>
        <taxon>Intramacronucleata</taxon>
        <taxon>Oligohymenophorea</taxon>
        <taxon>Peniculida</taxon>
        <taxon>Parameciidae</taxon>
        <taxon>Paramecium</taxon>
    </lineage>
</organism>
<keyword evidence="3 5" id="KW-1133">Transmembrane helix</keyword>
<evidence type="ECO:0000313" key="8">
    <source>
        <dbReference type="Proteomes" id="UP000688137"/>
    </source>
</evidence>
<protein>
    <recommendedName>
        <fullName evidence="6">G-protein coupled receptors family 2 profile 2 domain-containing protein</fullName>
    </recommendedName>
</protein>
<feature type="transmembrane region" description="Helical" evidence="5">
    <location>
        <begin position="243"/>
        <end position="266"/>
    </location>
</feature>
<accession>A0A8S1LUA3</accession>
<dbReference type="AlphaFoldDB" id="A0A8S1LUA3"/>
<evidence type="ECO:0000256" key="3">
    <source>
        <dbReference type="ARBA" id="ARBA00022989"/>
    </source>
</evidence>
<dbReference type="EMBL" id="CAJJDM010000043">
    <property type="protein sequence ID" value="CAD8069213.1"/>
    <property type="molecule type" value="Genomic_DNA"/>
</dbReference>
<keyword evidence="2 5" id="KW-0812">Transmembrane</keyword>
<evidence type="ECO:0000313" key="7">
    <source>
        <dbReference type="EMBL" id="CAD8069213.1"/>
    </source>
</evidence>
<dbReference type="GO" id="GO:0007189">
    <property type="term" value="P:adenylate cyclase-activating G protein-coupled receptor signaling pathway"/>
    <property type="evidence" value="ECO:0007669"/>
    <property type="project" value="TreeGrafter"/>
</dbReference>
<dbReference type="InterPro" id="IPR017981">
    <property type="entry name" value="GPCR_2-like_7TM"/>
</dbReference>
<dbReference type="GO" id="GO:0005886">
    <property type="term" value="C:plasma membrane"/>
    <property type="evidence" value="ECO:0007669"/>
    <property type="project" value="TreeGrafter"/>
</dbReference>
<keyword evidence="4 5" id="KW-0472">Membrane</keyword>
<evidence type="ECO:0000259" key="6">
    <source>
        <dbReference type="PROSITE" id="PS50261"/>
    </source>
</evidence>
<dbReference type="GO" id="GO:0007166">
    <property type="term" value="P:cell surface receptor signaling pathway"/>
    <property type="evidence" value="ECO:0007669"/>
    <property type="project" value="InterPro"/>
</dbReference>
<evidence type="ECO:0000256" key="1">
    <source>
        <dbReference type="ARBA" id="ARBA00004141"/>
    </source>
</evidence>
<dbReference type="OMA" id="YYYNESR"/>
<dbReference type="PANTHER" id="PTHR23112">
    <property type="entry name" value="G PROTEIN-COUPLED RECEPTOR 157-RELATED"/>
    <property type="match status" value="1"/>
</dbReference>
<evidence type="ECO:0000256" key="4">
    <source>
        <dbReference type="ARBA" id="ARBA00023136"/>
    </source>
</evidence>
<sequence>MIDNIPVIFCSSLSLIGQLLIVLLFTYSQKLRQGLIPRIILYLTFSGIIQTIGILCSSFENPKCTIFATFRLYGGLSSLIWSSILIYSIKQLFMVLSQDSKFKDTRQIFDQLCSQENKFLVCSYGIPMILMIYPIITAIILTESSTQYCLYYHQKEDSSYLKAQLDIQKLLFWIIPIFLYLGYSLTIIKQIKQLLAEDDDKKELYGEVKKLIKQIFLFPTITFICTFSFTIEDIQSLFSHRIGSIQTTISFVFLSFWGFFNCVAYLSQEPVKQQILEWMKMNQQNQQQFQIAEQLLVDDEQGNTRLSIGSQCYYYNESREKSCDKSVQMTEPL</sequence>
<dbReference type="Proteomes" id="UP000688137">
    <property type="component" value="Unassembled WGS sequence"/>
</dbReference>
<dbReference type="GO" id="GO:0004930">
    <property type="term" value="F:G protein-coupled receptor activity"/>
    <property type="evidence" value="ECO:0007669"/>
    <property type="project" value="TreeGrafter"/>
</dbReference>
<comment type="caution">
    <text evidence="7">The sequence shown here is derived from an EMBL/GenBank/DDBJ whole genome shotgun (WGS) entry which is preliminary data.</text>
</comment>
<gene>
    <name evidence="7" type="ORF">PPRIM_AZ9-3.1.T0430254</name>
</gene>